<sequence>MKDLVSDIVELETISETTGDRGYIQILKRKHISLANLLDDKVQGALVGSRFLNTNEMDAPTRFFFGLERKNGQRRVIHSLLSDTGQEITEPSQIRRRVFISPSTRAGPWWRAEAKTRSEEV</sequence>
<proteinExistence type="predicted"/>
<name>A0AAD6BM43_9TELE</name>
<dbReference type="AlphaFoldDB" id="A0AAD6BM43"/>
<comment type="caution">
    <text evidence="1">The sequence shown here is derived from an EMBL/GenBank/DDBJ whole genome shotgun (WGS) entry which is preliminary data.</text>
</comment>
<gene>
    <name evidence="1" type="ORF">JOQ06_023791</name>
</gene>
<protein>
    <submittedName>
        <fullName evidence="1">Uncharacterized protein</fullName>
    </submittedName>
</protein>
<evidence type="ECO:0000313" key="2">
    <source>
        <dbReference type="Proteomes" id="UP001219934"/>
    </source>
</evidence>
<accession>A0AAD6BM43</accession>
<keyword evidence="2" id="KW-1185">Reference proteome</keyword>
<reference evidence="1" key="1">
    <citation type="submission" date="2022-11" db="EMBL/GenBank/DDBJ databases">
        <title>Chromosome-level genome of Pogonophryne albipinna.</title>
        <authorList>
            <person name="Jo E."/>
        </authorList>
    </citation>
    <scope>NUCLEOTIDE SEQUENCE</scope>
    <source>
        <strain evidence="1">SGF0006</strain>
        <tissue evidence="1">Muscle</tissue>
    </source>
</reference>
<organism evidence="1 2">
    <name type="scientific">Pogonophryne albipinna</name>
    <dbReference type="NCBI Taxonomy" id="1090488"/>
    <lineage>
        <taxon>Eukaryota</taxon>
        <taxon>Metazoa</taxon>
        <taxon>Chordata</taxon>
        <taxon>Craniata</taxon>
        <taxon>Vertebrata</taxon>
        <taxon>Euteleostomi</taxon>
        <taxon>Actinopterygii</taxon>
        <taxon>Neopterygii</taxon>
        <taxon>Teleostei</taxon>
        <taxon>Neoteleostei</taxon>
        <taxon>Acanthomorphata</taxon>
        <taxon>Eupercaria</taxon>
        <taxon>Perciformes</taxon>
        <taxon>Notothenioidei</taxon>
        <taxon>Pogonophryne</taxon>
    </lineage>
</organism>
<evidence type="ECO:0000313" key="1">
    <source>
        <dbReference type="EMBL" id="KAJ4946116.1"/>
    </source>
</evidence>
<dbReference type="EMBL" id="JAPTMU010000003">
    <property type="protein sequence ID" value="KAJ4946116.1"/>
    <property type="molecule type" value="Genomic_DNA"/>
</dbReference>
<dbReference type="Proteomes" id="UP001219934">
    <property type="component" value="Unassembled WGS sequence"/>
</dbReference>